<dbReference type="EMBL" id="PUHY01000010">
    <property type="protein sequence ID" value="PQO34290.1"/>
    <property type="molecule type" value="Genomic_DNA"/>
</dbReference>
<evidence type="ECO:0000256" key="2">
    <source>
        <dbReference type="SAM" id="SignalP"/>
    </source>
</evidence>
<dbReference type="Gene3D" id="2.130.10.130">
    <property type="entry name" value="Integrin alpha, N-terminal"/>
    <property type="match status" value="1"/>
</dbReference>
<name>A0A2S8FQH2_9BACT</name>
<dbReference type="RefSeq" id="WP_105330020.1">
    <property type="nucleotide sequence ID" value="NZ_PUHY01000010.1"/>
</dbReference>
<dbReference type="InterPro" id="IPR028994">
    <property type="entry name" value="Integrin_alpha_N"/>
</dbReference>
<dbReference type="Pfam" id="PF13517">
    <property type="entry name" value="FG-GAP_3"/>
    <property type="match status" value="1"/>
</dbReference>
<dbReference type="OrthoDB" id="261558at2"/>
<gene>
    <name evidence="3" type="ORF">C5Y83_12205</name>
</gene>
<dbReference type="InterPro" id="IPR013517">
    <property type="entry name" value="FG-GAP"/>
</dbReference>
<keyword evidence="1 2" id="KW-0732">Signal</keyword>
<evidence type="ECO:0000256" key="1">
    <source>
        <dbReference type="ARBA" id="ARBA00022729"/>
    </source>
</evidence>
<protein>
    <recommendedName>
        <fullName evidence="5">VCBS repeat-containing protein</fullName>
    </recommendedName>
</protein>
<evidence type="ECO:0008006" key="5">
    <source>
        <dbReference type="Google" id="ProtNLM"/>
    </source>
</evidence>
<dbReference type="Proteomes" id="UP000238322">
    <property type="component" value="Unassembled WGS sequence"/>
</dbReference>
<proteinExistence type="predicted"/>
<dbReference type="SUPFAM" id="SSF69318">
    <property type="entry name" value="Integrin alpha N-terminal domain"/>
    <property type="match status" value="1"/>
</dbReference>
<evidence type="ECO:0000313" key="3">
    <source>
        <dbReference type="EMBL" id="PQO34290.1"/>
    </source>
</evidence>
<dbReference type="PANTHER" id="PTHR44103:SF1">
    <property type="entry name" value="PROPROTEIN CONVERTASE P"/>
    <property type="match status" value="1"/>
</dbReference>
<accession>A0A2S8FQH2</accession>
<organism evidence="3 4">
    <name type="scientific">Blastopirellula marina</name>
    <dbReference type="NCBI Taxonomy" id="124"/>
    <lineage>
        <taxon>Bacteria</taxon>
        <taxon>Pseudomonadati</taxon>
        <taxon>Planctomycetota</taxon>
        <taxon>Planctomycetia</taxon>
        <taxon>Pirellulales</taxon>
        <taxon>Pirellulaceae</taxon>
        <taxon>Blastopirellula</taxon>
    </lineage>
</organism>
<comment type="caution">
    <text evidence="3">The sequence shown here is derived from an EMBL/GenBank/DDBJ whole genome shotgun (WGS) entry which is preliminary data.</text>
</comment>
<feature type="signal peptide" evidence="2">
    <location>
        <begin position="1"/>
        <end position="21"/>
    </location>
</feature>
<sequence length="405" mass="44316">MKNSLLAMWFPFLMMTSFSPAGDGWKEHKIANDSLDFQRIVARDLNGDGLVDVAAIAVDSEKAGLVQTYLHPGKTVARKLWHASTLQAVAHPADVVIADLNGDGRPDIVTSHRSDAEPLMLHRAEPVIRKNGRSWQWLSEVIVRDQKEISGAKLAVGRIDTIRGEEVFCAGVGVDATIGWLQRQGNTADYFYVEGFHPITRAEAGSSLLAHDLNRDGLIDLVFTHHGIIAPGIHWLTNPGPENATRPEAWLHTMIGDESDSITALAIGDIGKDRLPDVAAATKSGFVRLYVQHGQRSPSWKTSVIPPAYNAREGTCVAIADLTGSGRSDVIHGALHRDGEATLVCYRQQVLGDSPIWIVDPIAVLPKGTFEKVLTYDLDHDGDLDLLVLQRVDGVGRLVWYENRS</sequence>
<evidence type="ECO:0000313" key="4">
    <source>
        <dbReference type="Proteomes" id="UP000238322"/>
    </source>
</evidence>
<dbReference type="AlphaFoldDB" id="A0A2S8FQH2"/>
<dbReference type="PANTHER" id="PTHR44103">
    <property type="entry name" value="PROPROTEIN CONVERTASE P"/>
    <property type="match status" value="1"/>
</dbReference>
<reference evidence="3 4" key="1">
    <citation type="submission" date="2018-02" db="EMBL/GenBank/DDBJ databases">
        <title>Comparative genomes isolates from brazilian mangrove.</title>
        <authorList>
            <person name="Araujo J.E."/>
            <person name="Taketani R.G."/>
            <person name="Silva M.C.P."/>
            <person name="Loureco M.V."/>
            <person name="Andreote F.D."/>
        </authorList>
    </citation>
    <scope>NUCLEOTIDE SEQUENCE [LARGE SCALE GENOMIC DNA]</scope>
    <source>
        <strain evidence="3 4">Hex-1 MGV</strain>
    </source>
</reference>
<feature type="chain" id="PRO_5015498142" description="VCBS repeat-containing protein" evidence="2">
    <location>
        <begin position="22"/>
        <end position="405"/>
    </location>
</feature>